<feature type="domain" description="DHHA2" evidence="8">
    <location>
        <begin position="408"/>
        <end position="533"/>
    </location>
</feature>
<comment type="caution">
    <text evidence="9">The sequence shown here is derived from an EMBL/GenBank/DDBJ whole genome shotgun (WGS) entry which is preliminary data.</text>
</comment>
<proteinExistence type="predicted"/>
<evidence type="ECO:0000256" key="6">
    <source>
        <dbReference type="ARBA" id="ARBA00032535"/>
    </source>
</evidence>
<dbReference type="OrthoDB" id="9766150at2"/>
<dbReference type="FunFam" id="3.90.1640.10:FF:000001">
    <property type="entry name" value="Probable manganese-dependent inorganic pyrophosphatase"/>
    <property type="match status" value="1"/>
</dbReference>
<dbReference type="NCBIfam" id="NF011440">
    <property type="entry name" value="PRK14869.1-2"/>
    <property type="match status" value="1"/>
</dbReference>
<evidence type="ECO:0000256" key="2">
    <source>
        <dbReference type="ARBA" id="ARBA00012146"/>
    </source>
</evidence>
<dbReference type="PANTHER" id="PTHR12112:SF22">
    <property type="entry name" value="MANGANESE-DEPENDENT INORGANIC PYROPHOSPHATASE-RELATED"/>
    <property type="match status" value="1"/>
</dbReference>
<sequence length="537" mass="60664">MSILVFGHKNPDTDSVASAIALSHLLNQRKLDTIPCVLGNIPRETQFVLDKFQIPAPKFVPDVKIQVKDLQYDFAKGLSPDKSILHTYNTMKSENLETVGIVDNNNQLLGIISMKDIAKGVIDGNLYHLETSLDNLLRDLNGQVLTMSREHINGKLMVLAFYFKTIQGLLSEEDIIITGDRYDIIEYAISCKVQLIIVTGGNKLPGKYLGLAKENNVTIISVPMDTYTISKNIHMCNYSSSIMRTNNLIRFNEFEYLEDVKEELSHSHFRNYPIVDSRNNFLGFINRKHIMNPSKKQVILVDHNEYGQSADGLQEAEIVAIVDHHKIGDISTSMPINFRNTPVGSTCTIVYLMYQEYGIEIPCNIAGILISGILSDTLLLKSPTTTNIDKKAVDSLNEILKLDINEYGMDMFKFGTSLEGQSIDEVFQKDFKEFQLDTFKTGISQVFTLDIDSIFNNKEDYLDYIKDIHKKMKNDITLLLITDILNEGSYLLYQSRHNSIIPSAFDIPNEQGAFAKGIVSRKKQVIPKLLDSILINK</sequence>
<dbReference type="Pfam" id="PF02833">
    <property type="entry name" value="DHHA2"/>
    <property type="match status" value="1"/>
</dbReference>
<dbReference type="InterPro" id="IPR010766">
    <property type="entry name" value="DRTGG"/>
</dbReference>
<protein>
    <recommendedName>
        <fullName evidence="2">inorganic diphosphatase</fullName>
        <ecNumber evidence="2">3.6.1.1</ecNumber>
    </recommendedName>
    <alternativeName>
        <fullName evidence="6">Pyrophosphate phospho-hydrolase</fullName>
    </alternativeName>
</protein>
<dbReference type="InterPro" id="IPR046342">
    <property type="entry name" value="CBS_dom_sf"/>
</dbReference>
<evidence type="ECO:0000256" key="1">
    <source>
        <dbReference type="ARBA" id="ARBA00001936"/>
    </source>
</evidence>
<dbReference type="EMBL" id="SLYC01000020">
    <property type="protein sequence ID" value="TCQ01964.1"/>
    <property type="molecule type" value="Genomic_DNA"/>
</dbReference>
<dbReference type="Gene3D" id="3.10.310.20">
    <property type="entry name" value="DHHA2 domain"/>
    <property type="match status" value="1"/>
</dbReference>
<dbReference type="NCBIfam" id="NF011443">
    <property type="entry name" value="PRK14869.1-5"/>
    <property type="match status" value="1"/>
</dbReference>
<accession>A0A4V2T3M3</accession>
<keyword evidence="5" id="KW-0464">Manganese</keyword>
<name>A0A4V2T3M3_9FIRM</name>
<comment type="catalytic activity">
    <reaction evidence="7">
        <text>diphosphate + H2O = 2 phosphate + H(+)</text>
        <dbReference type="Rhea" id="RHEA:24576"/>
        <dbReference type="ChEBI" id="CHEBI:15377"/>
        <dbReference type="ChEBI" id="CHEBI:15378"/>
        <dbReference type="ChEBI" id="CHEBI:33019"/>
        <dbReference type="ChEBI" id="CHEBI:43474"/>
        <dbReference type="EC" id="3.6.1.1"/>
    </reaction>
</comment>
<dbReference type="Pfam" id="PF01368">
    <property type="entry name" value="DHH"/>
    <property type="match status" value="1"/>
</dbReference>
<comment type="cofactor">
    <cofactor evidence="1">
        <name>Mn(2+)</name>
        <dbReference type="ChEBI" id="CHEBI:29035"/>
    </cofactor>
</comment>
<dbReference type="InterPro" id="IPR028979">
    <property type="entry name" value="Ser_kin/Pase_Hpr-like_N_sf"/>
</dbReference>
<dbReference type="PANTHER" id="PTHR12112">
    <property type="entry name" value="BNIP - RELATED"/>
    <property type="match status" value="1"/>
</dbReference>
<evidence type="ECO:0000313" key="10">
    <source>
        <dbReference type="Proteomes" id="UP000295504"/>
    </source>
</evidence>
<evidence type="ECO:0000313" key="9">
    <source>
        <dbReference type="EMBL" id="TCQ01964.1"/>
    </source>
</evidence>
<dbReference type="InterPro" id="IPR001667">
    <property type="entry name" value="DDH_dom"/>
</dbReference>
<dbReference type="InterPro" id="IPR038222">
    <property type="entry name" value="DHHA2_dom_sf"/>
</dbReference>
<dbReference type="AlphaFoldDB" id="A0A4V2T3M3"/>
<dbReference type="NCBIfam" id="NF011442">
    <property type="entry name" value="PRK14869.1-4"/>
    <property type="match status" value="1"/>
</dbReference>
<dbReference type="Proteomes" id="UP000295504">
    <property type="component" value="Unassembled WGS sequence"/>
</dbReference>
<dbReference type="InterPro" id="IPR000644">
    <property type="entry name" value="CBS_dom"/>
</dbReference>
<dbReference type="InterPro" id="IPR038763">
    <property type="entry name" value="DHH_sf"/>
</dbReference>
<dbReference type="Pfam" id="PF00571">
    <property type="entry name" value="CBS"/>
    <property type="match status" value="2"/>
</dbReference>
<dbReference type="CDD" id="cd04597">
    <property type="entry name" value="CBS_pair_inorgPPase"/>
    <property type="match status" value="1"/>
</dbReference>
<dbReference type="SUPFAM" id="SSF75138">
    <property type="entry name" value="HprK N-terminal domain-like"/>
    <property type="match status" value="1"/>
</dbReference>
<keyword evidence="10" id="KW-1185">Reference proteome</keyword>
<dbReference type="GO" id="GO:0004427">
    <property type="term" value="F:inorganic diphosphate phosphatase activity"/>
    <property type="evidence" value="ECO:0007669"/>
    <property type="project" value="UniProtKB-EC"/>
</dbReference>
<reference evidence="9 10" key="1">
    <citation type="submission" date="2019-03" db="EMBL/GenBank/DDBJ databases">
        <title>Genomic Encyclopedia of Type Strains, Phase IV (KMG-IV): sequencing the most valuable type-strain genomes for metagenomic binning, comparative biology and taxonomic classification.</title>
        <authorList>
            <person name="Goeker M."/>
        </authorList>
    </citation>
    <scope>NUCLEOTIDE SEQUENCE [LARGE SCALE GENOMIC DNA]</scope>
    <source>
        <strain evidence="9 10">DSM 100013</strain>
    </source>
</reference>
<dbReference type="EC" id="3.6.1.1" evidence="2"/>
<evidence type="ECO:0000256" key="3">
    <source>
        <dbReference type="ARBA" id="ARBA00022723"/>
    </source>
</evidence>
<dbReference type="GO" id="GO:0005737">
    <property type="term" value="C:cytoplasm"/>
    <property type="evidence" value="ECO:0007669"/>
    <property type="project" value="InterPro"/>
</dbReference>
<dbReference type="RefSeq" id="WP_132848643.1">
    <property type="nucleotide sequence ID" value="NZ_CP058648.1"/>
</dbReference>
<dbReference type="SMART" id="SM01131">
    <property type="entry name" value="DHHA2"/>
    <property type="match status" value="1"/>
</dbReference>
<dbReference type="SUPFAM" id="SSF64182">
    <property type="entry name" value="DHH phosphoesterases"/>
    <property type="match status" value="1"/>
</dbReference>
<dbReference type="Gene3D" id="3.90.1640.10">
    <property type="entry name" value="inorganic pyrophosphatase (n-terminal core)"/>
    <property type="match status" value="2"/>
</dbReference>
<dbReference type="GO" id="GO:0046872">
    <property type="term" value="F:metal ion binding"/>
    <property type="evidence" value="ECO:0007669"/>
    <property type="project" value="UniProtKB-KW"/>
</dbReference>
<dbReference type="InterPro" id="IPR004097">
    <property type="entry name" value="DHHA2"/>
</dbReference>
<organism evidence="9 10">
    <name type="scientific">Serpentinicella alkaliphila</name>
    <dbReference type="NCBI Taxonomy" id="1734049"/>
    <lineage>
        <taxon>Bacteria</taxon>
        <taxon>Bacillati</taxon>
        <taxon>Bacillota</taxon>
        <taxon>Clostridia</taxon>
        <taxon>Peptostreptococcales</taxon>
        <taxon>Natronincolaceae</taxon>
        <taxon>Serpentinicella</taxon>
    </lineage>
</organism>
<dbReference type="SUPFAM" id="SSF54631">
    <property type="entry name" value="CBS-domain pair"/>
    <property type="match status" value="1"/>
</dbReference>
<dbReference type="Gene3D" id="3.40.1390.20">
    <property type="entry name" value="HprK N-terminal domain-like"/>
    <property type="match status" value="1"/>
</dbReference>
<evidence type="ECO:0000256" key="7">
    <source>
        <dbReference type="ARBA" id="ARBA00047820"/>
    </source>
</evidence>
<keyword evidence="4" id="KW-0378">Hydrolase</keyword>
<dbReference type="Pfam" id="PF07085">
    <property type="entry name" value="DRTGG"/>
    <property type="match status" value="1"/>
</dbReference>
<evidence type="ECO:0000256" key="4">
    <source>
        <dbReference type="ARBA" id="ARBA00022801"/>
    </source>
</evidence>
<evidence type="ECO:0000256" key="5">
    <source>
        <dbReference type="ARBA" id="ARBA00023211"/>
    </source>
</evidence>
<gene>
    <name evidence="9" type="ORF">EDD79_102020</name>
</gene>
<keyword evidence="3" id="KW-0479">Metal-binding</keyword>
<evidence type="ECO:0000259" key="8">
    <source>
        <dbReference type="SMART" id="SM01131"/>
    </source>
</evidence>